<keyword evidence="2" id="KW-1185">Reference proteome</keyword>
<proteinExistence type="predicted"/>
<organism evidence="1 2">
    <name type="scientific">Camellia lanceoleosa</name>
    <dbReference type="NCBI Taxonomy" id="1840588"/>
    <lineage>
        <taxon>Eukaryota</taxon>
        <taxon>Viridiplantae</taxon>
        <taxon>Streptophyta</taxon>
        <taxon>Embryophyta</taxon>
        <taxon>Tracheophyta</taxon>
        <taxon>Spermatophyta</taxon>
        <taxon>Magnoliopsida</taxon>
        <taxon>eudicotyledons</taxon>
        <taxon>Gunneridae</taxon>
        <taxon>Pentapetalae</taxon>
        <taxon>asterids</taxon>
        <taxon>Ericales</taxon>
        <taxon>Theaceae</taxon>
        <taxon>Camellia</taxon>
    </lineage>
</organism>
<evidence type="ECO:0000313" key="1">
    <source>
        <dbReference type="EMBL" id="KAI8014360.1"/>
    </source>
</evidence>
<sequence length="219" mass="23329">MENMYGSNGERVAGEVAEVEGELQFAVADIGEQTVQKRNGMAALQRDVGAHGLQGSGEWEVDDSTRSIVGETIIPSMGNLKVAEACNSGKDTVIATVNKRGSNEMEGEDEEIVTLGFMKSISGSGLERPGIRIQVLLEEAQNNKAVSKPNLEVVSVGLMDIGQNVGQVNRLRLSPSPQGKLPSVGMESGVDRRVMKSQHCKLVGKEKALAPRLKGESGK</sequence>
<protein>
    <submittedName>
        <fullName evidence="1">Uncharacterized protein</fullName>
    </submittedName>
</protein>
<accession>A0ACC0HMC1</accession>
<reference evidence="1 2" key="1">
    <citation type="journal article" date="2022" name="Plant J.">
        <title>Chromosome-level genome of Camellia lanceoleosa provides a valuable resource for understanding genome evolution and self-incompatibility.</title>
        <authorList>
            <person name="Gong W."/>
            <person name="Xiao S."/>
            <person name="Wang L."/>
            <person name="Liao Z."/>
            <person name="Chang Y."/>
            <person name="Mo W."/>
            <person name="Hu G."/>
            <person name="Li W."/>
            <person name="Zhao G."/>
            <person name="Zhu H."/>
            <person name="Hu X."/>
            <person name="Ji K."/>
            <person name="Xiang X."/>
            <person name="Song Q."/>
            <person name="Yuan D."/>
            <person name="Jin S."/>
            <person name="Zhang L."/>
        </authorList>
    </citation>
    <scope>NUCLEOTIDE SEQUENCE [LARGE SCALE GENOMIC DNA]</scope>
    <source>
        <strain evidence="1">SQ_2022a</strain>
    </source>
</reference>
<evidence type="ECO:0000313" key="2">
    <source>
        <dbReference type="Proteomes" id="UP001060215"/>
    </source>
</evidence>
<gene>
    <name evidence="1" type="ORF">LOK49_LG05G02163</name>
</gene>
<comment type="caution">
    <text evidence="1">The sequence shown here is derived from an EMBL/GenBank/DDBJ whole genome shotgun (WGS) entry which is preliminary data.</text>
</comment>
<name>A0ACC0HMC1_9ERIC</name>
<dbReference type="Proteomes" id="UP001060215">
    <property type="component" value="Chromosome 4"/>
</dbReference>
<dbReference type="EMBL" id="CM045761">
    <property type="protein sequence ID" value="KAI8014360.1"/>
    <property type="molecule type" value="Genomic_DNA"/>
</dbReference>